<feature type="compositionally biased region" description="Basic and acidic residues" evidence="1">
    <location>
        <begin position="41"/>
        <end position="53"/>
    </location>
</feature>
<keyword evidence="3" id="KW-1185">Reference proteome</keyword>
<organism evidence="2 3">
    <name type="scientific">Conger conger</name>
    <name type="common">Conger eel</name>
    <name type="synonym">Muraena conger</name>
    <dbReference type="NCBI Taxonomy" id="82655"/>
    <lineage>
        <taxon>Eukaryota</taxon>
        <taxon>Metazoa</taxon>
        <taxon>Chordata</taxon>
        <taxon>Craniata</taxon>
        <taxon>Vertebrata</taxon>
        <taxon>Euteleostomi</taxon>
        <taxon>Actinopterygii</taxon>
        <taxon>Neopterygii</taxon>
        <taxon>Teleostei</taxon>
        <taxon>Anguilliformes</taxon>
        <taxon>Congridae</taxon>
        <taxon>Conger</taxon>
    </lineage>
</organism>
<feature type="compositionally biased region" description="Polar residues" evidence="1">
    <location>
        <begin position="108"/>
        <end position="123"/>
    </location>
</feature>
<reference evidence="2" key="1">
    <citation type="journal article" date="2023" name="Science">
        <title>Genome structures resolve the early diversification of teleost fishes.</title>
        <authorList>
            <person name="Parey E."/>
            <person name="Louis A."/>
            <person name="Montfort J."/>
            <person name="Bouchez O."/>
            <person name="Roques C."/>
            <person name="Iampietro C."/>
            <person name="Lluch J."/>
            <person name="Castinel A."/>
            <person name="Donnadieu C."/>
            <person name="Desvignes T."/>
            <person name="Floi Bucao C."/>
            <person name="Jouanno E."/>
            <person name="Wen M."/>
            <person name="Mejri S."/>
            <person name="Dirks R."/>
            <person name="Jansen H."/>
            <person name="Henkel C."/>
            <person name="Chen W.J."/>
            <person name="Zahm M."/>
            <person name="Cabau C."/>
            <person name="Klopp C."/>
            <person name="Thompson A.W."/>
            <person name="Robinson-Rechavi M."/>
            <person name="Braasch I."/>
            <person name="Lecointre G."/>
            <person name="Bobe J."/>
            <person name="Postlethwait J.H."/>
            <person name="Berthelot C."/>
            <person name="Roest Crollius H."/>
            <person name="Guiguen Y."/>
        </authorList>
    </citation>
    <scope>NUCLEOTIDE SEQUENCE</scope>
    <source>
        <strain evidence="2">Concon-B</strain>
    </source>
</reference>
<proteinExistence type="predicted"/>
<feature type="region of interest" description="Disordered" evidence="1">
    <location>
        <begin position="23"/>
        <end position="123"/>
    </location>
</feature>
<dbReference type="Proteomes" id="UP001152803">
    <property type="component" value="Unassembled WGS sequence"/>
</dbReference>
<gene>
    <name evidence="2" type="ORF">COCON_G00087280</name>
</gene>
<protein>
    <submittedName>
        <fullName evidence="2">Uncharacterized protein</fullName>
    </submittedName>
</protein>
<feature type="compositionally biased region" description="Basic and acidic residues" evidence="1">
    <location>
        <begin position="78"/>
        <end position="95"/>
    </location>
</feature>
<evidence type="ECO:0000313" key="3">
    <source>
        <dbReference type="Proteomes" id="UP001152803"/>
    </source>
</evidence>
<evidence type="ECO:0000313" key="2">
    <source>
        <dbReference type="EMBL" id="KAJ8274103.1"/>
    </source>
</evidence>
<sequence>MFPGGAAGVVKYSTRDLARLRSTHPALGASASWTSYPPDPSLRRSAEITERSRAPAGPYPGTSVATLSVAGVSCPSSVHDRPKPGTGQDRAETSDASKLPSQFAHLNLEQSRTSVNTESLNRP</sequence>
<dbReference type="AlphaFoldDB" id="A0A9Q1I0H9"/>
<comment type="caution">
    <text evidence="2">The sequence shown here is derived from an EMBL/GenBank/DDBJ whole genome shotgun (WGS) entry which is preliminary data.</text>
</comment>
<accession>A0A9Q1I0H9</accession>
<name>A0A9Q1I0H9_CONCO</name>
<evidence type="ECO:0000256" key="1">
    <source>
        <dbReference type="SAM" id="MobiDB-lite"/>
    </source>
</evidence>
<dbReference type="EMBL" id="JAFJMO010000006">
    <property type="protein sequence ID" value="KAJ8274103.1"/>
    <property type="molecule type" value="Genomic_DNA"/>
</dbReference>